<gene>
    <name evidence="1" type="ORF">LCGC14_2869070</name>
</gene>
<proteinExistence type="predicted"/>
<accession>A0A0F8Y3Q5</accession>
<reference evidence="1" key="1">
    <citation type="journal article" date="2015" name="Nature">
        <title>Complex archaea that bridge the gap between prokaryotes and eukaryotes.</title>
        <authorList>
            <person name="Spang A."/>
            <person name="Saw J.H."/>
            <person name="Jorgensen S.L."/>
            <person name="Zaremba-Niedzwiedzka K."/>
            <person name="Martijn J."/>
            <person name="Lind A.E."/>
            <person name="van Eijk R."/>
            <person name="Schleper C."/>
            <person name="Guy L."/>
            <person name="Ettema T.J."/>
        </authorList>
    </citation>
    <scope>NUCLEOTIDE SEQUENCE</scope>
</reference>
<sequence length="221" mass="24975">VREWAFWAPSDPTSYYRFNEVLGSLEAIDDLGLNNMTTKLLPENTATSAIGRPTLLTSKLIEQVAGLVGKGNYISTACQIVGIGERTYYDWLERASKDESEESIYSQFSQAIKRAESDAEARRVERIEQAGIGGGLIRRRTTTTKDGTEILDEQYAQPNWLADMTHLERRHPDRWGRKDRTRIDVSGKVEHRITQVETILNMGEGTPQVIEGESRELKEGE</sequence>
<dbReference type="Gene3D" id="1.10.10.60">
    <property type="entry name" value="Homeodomain-like"/>
    <property type="match status" value="1"/>
</dbReference>
<name>A0A0F8Y3Q5_9ZZZZ</name>
<comment type="caution">
    <text evidence="1">The sequence shown here is derived from an EMBL/GenBank/DDBJ whole genome shotgun (WGS) entry which is preliminary data.</text>
</comment>
<organism evidence="1">
    <name type="scientific">marine sediment metagenome</name>
    <dbReference type="NCBI Taxonomy" id="412755"/>
    <lineage>
        <taxon>unclassified sequences</taxon>
        <taxon>metagenomes</taxon>
        <taxon>ecological metagenomes</taxon>
    </lineage>
</organism>
<protein>
    <submittedName>
        <fullName evidence="1">Uncharacterized protein</fullName>
    </submittedName>
</protein>
<dbReference type="EMBL" id="LAZR01055648">
    <property type="protein sequence ID" value="KKK75903.1"/>
    <property type="molecule type" value="Genomic_DNA"/>
</dbReference>
<feature type="non-terminal residue" evidence="1">
    <location>
        <position position="1"/>
    </location>
</feature>
<dbReference type="AlphaFoldDB" id="A0A0F8Y3Q5"/>
<evidence type="ECO:0000313" key="1">
    <source>
        <dbReference type="EMBL" id="KKK75903.1"/>
    </source>
</evidence>